<keyword evidence="3" id="KW-1185">Reference proteome</keyword>
<evidence type="ECO:0008006" key="4">
    <source>
        <dbReference type="Google" id="ProtNLM"/>
    </source>
</evidence>
<dbReference type="Proteomes" id="UP001142489">
    <property type="component" value="Unassembled WGS sequence"/>
</dbReference>
<organism evidence="2 3">
    <name type="scientific">Phrynocephalus forsythii</name>
    <dbReference type="NCBI Taxonomy" id="171643"/>
    <lineage>
        <taxon>Eukaryota</taxon>
        <taxon>Metazoa</taxon>
        <taxon>Chordata</taxon>
        <taxon>Craniata</taxon>
        <taxon>Vertebrata</taxon>
        <taxon>Euteleostomi</taxon>
        <taxon>Lepidosauria</taxon>
        <taxon>Squamata</taxon>
        <taxon>Bifurcata</taxon>
        <taxon>Unidentata</taxon>
        <taxon>Episquamata</taxon>
        <taxon>Toxicofera</taxon>
        <taxon>Iguania</taxon>
        <taxon>Acrodonta</taxon>
        <taxon>Agamidae</taxon>
        <taxon>Agaminae</taxon>
        <taxon>Phrynocephalus</taxon>
    </lineage>
</organism>
<sequence length="70" mass="7656">MPGFPLPLAAKCFGLVLAVQVFEHKESNASDSRVDARWSQSREKTLKMGITSESTSYASLDGIRLWAVLG</sequence>
<accession>A0A9Q1AXY8</accession>
<comment type="caution">
    <text evidence="2">The sequence shown here is derived from an EMBL/GenBank/DDBJ whole genome shotgun (WGS) entry which is preliminary data.</text>
</comment>
<feature type="chain" id="PRO_5040191015" description="Secreted protein" evidence="1">
    <location>
        <begin position="19"/>
        <end position="70"/>
    </location>
</feature>
<evidence type="ECO:0000313" key="3">
    <source>
        <dbReference type="Proteomes" id="UP001142489"/>
    </source>
</evidence>
<dbReference type="EMBL" id="JAPFRF010000011">
    <property type="protein sequence ID" value="KAJ7317563.1"/>
    <property type="molecule type" value="Genomic_DNA"/>
</dbReference>
<protein>
    <recommendedName>
        <fullName evidence="4">Secreted protein</fullName>
    </recommendedName>
</protein>
<evidence type="ECO:0000313" key="2">
    <source>
        <dbReference type="EMBL" id="KAJ7317563.1"/>
    </source>
</evidence>
<proteinExistence type="predicted"/>
<dbReference type="AlphaFoldDB" id="A0A9Q1AXY8"/>
<reference evidence="2" key="1">
    <citation type="journal article" date="2023" name="DNA Res.">
        <title>Chromosome-level genome assembly of Phrynocephalus forsythii using third-generation DNA sequencing and Hi-C analysis.</title>
        <authorList>
            <person name="Qi Y."/>
            <person name="Zhao W."/>
            <person name="Zhao Y."/>
            <person name="Niu C."/>
            <person name="Cao S."/>
            <person name="Zhang Y."/>
        </authorList>
    </citation>
    <scope>NUCLEOTIDE SEQUENCE</scope>
    <source>
        <tissue evidence="2">Muscle</tissue>
    </source>
</reference>
<name>A0A9Q1AXY8_9SAUR</name>
<feature type="signal peptide" evidence="1">
    <location>
        <begin position="1"/>
        <end position="18"/>
    </location>
</feature>
<evidence type="ECO:0000256" key="1">
    <source>
        <dbReference type="SAM" id="SignalP"/>
    </source>
</evidence>
<gene>
    <name evidence="2" type="ORF">JRQ81_003725</name>
</gene>
<keyword evidence="1" id="KW-0732">Signal</keyword>